<feature type="compositionally biased region" description="Basic and acidic residues" evidence="1">
    <location>
        <begin position="63"/>
        <end position="73"/>
    </location>
</feature>
<dbReference type="AlphaFoldDB" id="A0AAV1EDM2"/>
<gene>
    <name evidence="3" type="ORF">OLC1_LOCUS23786</name>
</gene>
<dbReference type="PANTHER" id="PTHR35301:SF2">
    <property type="match status" value="1"/>
</dbReference>
<feature type="signal peptide" evidence="2">
    <location>
        <begin position="1"/>
        <end position="25"/>
    </location>
</feature>
<name>A0AAV1EDM2_OLDCO</name>
<evidence type="ECO:0000313" key="4">
    <source>
        <dbReference type="Proteomes" id="UP001161247"/>
    </source>
</evidence>
<feature type="region of interest" description="Disordered" evidence="1">
    <location>
        <begin position="44"/>
        <end position="114"/>
    </location>
</feature>
<keyword evidence="4" id="KW-1185">Reference proteome</keyword>
<keyword evidence="2" id="KW-0732">Signal</keyword>
<feature type="chain" id="PRO_5043852622" evidence="2">
    <location>
        <begin position="26"/>
        <end position="114"/>
    </location>
</feature>
<dbReference type="Proteomes" id="UP001161247">
    <property type="component" value="Chromosome 9"/>
</dbReference>
<evidence type="ECO:0000256" key="1">
    <source>
        <dbReference type="SAM" id="MobiDB-lite"/>
    </source>
</evidence>
<proteinExistence type="predicted"/>
<sequence>MAKSSSQIALLLLAMFLIANSLCSGDCRDFSGMFVASTVSVSGGGRSLLEVNDPTNQKSTMRVPHDDHEKSHQDLPTGSSTSARDDENEDVASEDRQFGMAAHEVPSGPNPESN</sequence>
<dbReference type="GO" id="GO:0010089">
    <property type="term" value="P:xylem development"/>
    <property type="evidence" value="ECO:0007669"/>
    <property type="project" value="InterPro"/>
</dbReference>
<organism evidence="3 4">
    <name type="scientific">Oldenlandia corymbosa var. corymbosa</name>
    <dbReference type="NCBI Taxonomy" id="529605"/>
    <lineage>
        <taxon>Eukaryota</taxon>
        <taxon>Viridiplantae</taxon>
        <taxon>Streptophyta</taxon>
        <taxon>Embryophyta</taxon>
        <taxon>Tracheophyta</taxon>
        <taxon>Spermatophyta</taxon>
        <taxon>Magnoliopsida</taxon>
        <taxon>eudicotyledons</taxon>
        <taxon>Gunneridae</taxon>
        <taxon>Pentapetalae</taxon>
        <taxon>asterids</taxon>
        <taxon>lamiids</taxon>
        <taxon>Gentianales</taxon>
        <taxon>Rubiaceae</taxon>
        <taxon>Rubioideae</taxon>
        <taxon>Spermacoceae</taxon>
        <taxon>Hedyotis-Oldenlandia complex</taxon>
        <taxon>Oldenlandia</taxon>
    </lineage>
</organism>
<accession>A0AAV1EDM2</accession>
<evidence type="ECO:0000313" key="3">
    <source>
        <dbReference type="EMBL" id="CAI9117779.1"/>
    </source>
</evidence>
<dbReference type="InterPro" id="IPR037495">
    <property type="entry name" value="CLE41/42/44"/>
</dbReference>
<evidence type="ECO:0000256" key="2">
    <source>
        <dbReference type="SAM" id="SignalP"/>
    </source>
</evidence>
<protein>
    <submittedName>
        <fullName evidence="3">OLC1v1019262C1</fullName>
    </submittedName>
</protein>
<dbReference type="GO" id="GO:0033612">
    <property type="term" value="F:receptor serine/threonine kinase binding"/>
    <property type="evidence" value="ECO:0007669"/>
    <property type="project" value="InterPro"/>
</dbReference>
<dbReference type="GO" id="GO:0048046">
    <property type="term" value="C:apoplast"/>
    <property type="evidence" value="ECO:0007669"/>
    <property type="project" value="TreeGrafter"/>
</dbReference>
<dbReference type="PANTHER" id="PTHR35301">
    <property type="entry name" value="CLAVATA3/ESR (CLE)-RELATED PROTEIN 41-RELATED"/>
    <property type="match status" value="1"/>
</dbReference>
<dbReference type="EMBL" id="OX459126">
    <property type="protein sequence ID" value="CAI9117779.1"/>
    <property type="molecule type" value="Genomic_DNA"/>
</dbReference>
<reference evidence="3" key="1">
    <citation type="submission" date="2023-03" db="EMBL/GenBank/DDBJ databases">
        <authorList>
            <person name="Julca I."/>
        </authorList>
    </citation>
    <scope>NUCLEOTIDE SEQUENCE</scope>
</reference>